<dbReference type="GO" id="GO:0015038">
    <property type="term" value="F:glutathione disulfide oxidoreductase activity"/>
    <property type="evidence" value="ECO:0007669"/>
    <property type="project" value="UniProtKB-UniRule"/>
</dbReference>
<dbReference type="EMBL" id="JAAKZF010000010">
    <property type="protein sequence ID" value="NGO51640.1"/>
    <property type="molecule type" value="Genomic_DNA"/>
</dbReference>
<reference evidence="7 8" key="1">
    <citation type="submission" date="2020-02" db="EMBL/GenBank/DDBJ databases">
        <title>Genome sequence of strain CCNWXJ40-4.</title>
        <authorList>
            <person name="Gao J."/>
            <person name="Sun J."/>
        </authorList>
    </citation>
    <scope>NUCLEOTIDE SEQUENCE [LARGE SCALE GENOMIC DNA]</scope>
    <source>
        <strain evidence="7 8">CCNWXJ 40-4</strain>
    </source>
</reference>
<keyword evidence="5" id="KW-0963">Cytoplasm</keyword>
<dbReference type="RefSeq" id="WP_165027375.1">
    <property type="nucleotide sequence ID" value="NZ_JAAKZF010000010.1"/>
</dbReference>
<comment type="function">
    <text evidence="1 5">Has a glutathione-disulfide oxidoreductase activity in the presence of NADPH and glutathione reductase. Reduces low molecular weight disulfides and proteins.</text>
</comment>
<dbReference type="Proteomes" id="UP001642900">
    <property type="component" value="Unassembled WGS sequence"/>
</dbReference>
<dbReference type="NCBIfam" id="TIGR02181">
    <property type="entry name" value="GRX_bact"/>
    <property type="match status" value="1"/>
</dbReference>
<dbReference type="GO" id="GO:0034599">
    <property type="term" value="P:cellular response to oxidative stress"/>
    <property type="evidence" value="ECO:0007669"/>
    <property type="project" value="TreeGrafter"/>
</dbReference>
<sequence length="89" mass="9849">MVDVTIYTRMMCGYCSAAKRLLDRKGVSYTEHDASFSPELRREMIDRANGGSTFPQIFIGDVHVGGCDDLHALDAQGRLDRLLANGTLK</sequence>
<dbReference type="CDD" id="cd03418">
    <property type="entry name" value="GRX_GRXb_1_3_like"/>
    <property type="match status" value="1"/>
</dbReference>
<dbReference type="PRINTS" id="PR00160">
    <property type="entry name" value="GLUTAREDOXIN"/>
</dbReference>
<evidence type="ECO:0000313" key="7">
    <source>
        <dbReference type="EMBL" id="NGO51640.1"/>
    </source>
</evidence>
<accession>A0A6G4WBX6</accession>
<evidence type="ECO:0000313" key="8">
    <source>
        <dbReference type="Proteomes" id="UP001642900"/>
    </source>
</evidence>
<dbReference type="InterPro" id="IPR011900">
    <property type="entry name" value="GRX_bact"/>
</dbReference>
<gene>
    <name evidence="7" type="primary">grxC</name>
    <name evidence="7" type="ORF">G6N73_10695</name>
</gene>
<dbReference type="Gene3D" id="3.40.30.10">
    <property type="entry name" value="Glutaredoxin"/>
    <property type="match status" value="1"/>
</dbReference>
<evidence type="ECO:0000256" key="2">
    <source>
        <dbReference type="ARBA" id="ARBA00007787"/>
    </source>
</evidence>
<dbReference type="InterPro" id="IPR036249">
    <property type="entry name" value="Thioredoxin-like_sf"/>
</dbReference>
<organism evidence="7 8">
    <name type="scientific">Allomesorhizobium camelthorni</name>
    <dbReference type="NCBI Taxonomy" id="475069"/>
    <lineage>
        <taxon>Bacteria</taxon>
        <taxon>Pseudomonadati</taxon>
        <taxon>Pseudomonadota</taxon>
        <taxon>Alphaproteobacteria</taxon>
        <taxon>Hyphomicrobiales</taxon>
        <taxon>Phyllobacteriaceae</taxon>
        <taxon>Allomesorhizobium</taxon>
    </lineage>
</organism>
<dbReference type="PANTHER" id="PTHR45694">
    <property type="entry name" value="GLUTAREDOXIN 2"/>
    <property type="match status" value="1"/>
</dbReference>
<dbReference type="InterPro" id="IPR002109">
    <property type="entry name" value="Glutaredoxin"/>
</dbReference>
<protein>
    <recommendedName>
        <fullName evidence="5">Glutaredoxin</fullName>
    </recommendedName>
</protein>
<dbReference type="AlphaFoldDB" id="A0A6G4WBX6"/>
<keyword evidence="8" id="KW-1185">Reference proteome</keyword>
<dbReference type="GO" id="GO:0045454">
    <property type="term" value="P:cell redox homeostasis"/>
    <property type="evidence" value="ECO:0007669"/>
    <property type="project" value="InterPro"/>
</dbReference>
<comment type="caution">
    <text evidence="7">The sequence shown here is derived from an EMBL/GenBank/DDBJ whole genome shotgun (WGS) entry which is preliminary data.</text>
</comment>
<keyword evidence="3 5" id="KW-0813">Transport</keyword>
<dbReference type="InterPro" id="IPR014025">
    <property type="entry name" value="Glutaredoxin_subgr"/>
</dbReference>
<evidence type="ECO:0000256" key="5">
    <source>
        <dbReference type="RuleBase" id="RU364065"/>
    </source>
</evidence>
<name>A0A6G4WBX6_9HYPH</name>
<dbReference type="PANTHER" id="PTHR45694:SF18">
    <property type="entry name" value="GLUTAREDOXIN-1-RELATED"/>
    <property type="match status" value="1"/>
</dbReference>
<feature type="domain" description="Glutaredoxin" evidence="6">
    <location>
        <begin position="4"/>
        <end position="64"/>
    </location>
</feature>
<evidence type="ECO:0000256" key="1">
    <source>
        <dbReference type="ARBA" id="ARBA00002549"/>
    </source>
</evidence>
<comment type="similarity">
    <text evidence="2 5">Belongs to the glutaredoxin family.</text>
</comment>
<evidence type="ECO:0000259" key="6">
    <source>
        <dbReference type="Pfam" id="PF00462"/>
    </source>
</evidence>
<dbReference type="Pfam" id="PF00462">
    <property type="entry name" value="Glutaredoxin"/>
    <property type="match status" value="1"/>
</dbReference>
<keyword evidence="4 5" id="KW-0249">Electron transport</keyword>
<evidence type="ECO:0000256" key="3">
    <source>
        <dbReference type="ARBA" id="ARBA00022448"/>
    </source>
</evidence>
<evidence type="ECO:0000256" key="4">
    <source>
        <dbReference type="ARBA" id="ARBA00022982"/>
    </source>
</evidence>
<dbReference type="PROSITE" id="PS51354">
    <property type="entry name" value="GLUTAREDOXIN_2"/>
    <property type="match status" value="1"/>
</dbReference>
<keyword evidence="5" id="KW-0676">Redox-active center</keyword>
<proteinExistence type="inferred from homology"/>
<dbReference type="SUPFAM" id="SSF52833">
    <property type="entry name" value="Thioredoxin-like"/>
    <property type="match status" value="1"/>
</dbReference>
<dbReference type="GO" id="GO:0005737">
    <property type="term" value="C:cytoplasm"/>
    <property type="evidence" value="ECO:0007669"/>
    <property type="project" value="TreeGrafter"/>
</dbReference>